<keyword evidence="2" id="KW-1185">Reference proteome</keyword>
<comment type="caution">
    <text evidence="1">The sequence shown here is derived from an EMBL/GenBank/DDBJ whole genome shotgun (WGS) entry which is preliminary data.</text>
</comment>
<dbReference type="AlphaFoldDB" id="A0A501X022"/>
<dbReference type="SUPFAM" id="SSF56112">
    <property type="entry name" value="Protein kinase-like (PK-like)"/>
    <property type="match status" value="1"/>
</dbReference>
<evidence type="ECO:0000313" key="2">
    <source>
        <dbReference type="Proteomes" id="UP000315901"/>
    </source>
</evidence>
<protein>
    <submittedName>
        <fullName evidence="1">Uncharacterized protein</fullName>
    </submittedName>
</protein>
<dbReference type="Gene3D" id="3.30.200.20">
    <property type="entry name" value="Phosphorylase Kinase, domain 1"/>
    <property type="match status" value="1"/>
</dbReference>
<accession>A0A501X022</accession>
<name>A0A501X022_9GAMM</name>
<dbReference type="OrthoDB" id="179763at2"/>
<dbReference type="Gene3D" id="3.90.1200.10">
    <property type="match status" value="1"/>
</dbReference>
<evidence type="ECO:0000313" key="1">
    <source>
        <dbReference type="EMBL" id="TPE51856.1"/>
    </source>
</evidence>
<dbReference type="PANTHER" id="PTHR40086:SF1">
    <property type="entry name" value="CELL CYCLE REGULATOR CCRZ"/>
    <property type="match status" value="1"/>
</dbReference>
<dbReference type="InterPro" id="IPR011009">
    <property type="entry name" value="Kinase-like_dom_sf"/>
</dbReference>
<organism evidence="1 2">
    <name type="scientific">Maribrevibacterium harenarium</name>
    <dbReference type="NCBI Taxonomy" id="2589817"/>
    <lineage>
        <taxon>Bacteria</taxon>
        <taxon>Pseudomonadati</taxon>
        <taxon>Pseudomonadota</taxon>
        <taxon>Gammaproteobacteria</taxon>
        <taxon>Oceanospirillales</taxon>
        <taxon>Oceanospirillaceae</taxon>
        <taxon>Maribrevibacterium</taxon>
    </lineage>
</organism>
<dbReference type="CDD" id="cd05151">
    <property type="entry name" value="ChoK-like"/>
    <property type="match status" value="1"/>
</dbReference>
<dbReference type="InterPro" id="IPR052077">
    <property type="entry name" value="CcrZ_PhaseVar_Mediator"/>
</dbReference>
<proteinExistence type="predicted"/>
<dbReference type="PANTHER" id="PTHR40086">
    <property type="entry name" value="PHOSPHOTRANSFERASE YTMP-RELATED"/>
    <property type="match status" value="1"/>
</dbReference>
<dbReference type="EMBL" id="VFRR01000014">
    <property type="protein sequence ID" value="TPE51856.1"/>
    <property type="molecule type" value="Genomic_DNA"/>
</dbReference>
<gene>
    <name evidence="1" type="ORF">FJM67_08960</name>
</gene>
<dbReference type="Pfam" id="PF01633">
    <property type="entry name" value="Choline_kinase"/>
    <property type="match status" value="1"/>
</dbReference>
<sequence length="317" mass="36665">MQDILTAAIKSGNKCFTMNSLSHYLSEMGDILPHLQKIKVDTIEDGFSNQVYKLSWFNAPRVVVRVPALPEDAFLLNRQVEQKVWRYAAEQMLTPALLWANDEGVVASEYIAAPSLSWQVQHPDEDVIRLAQQLARLHRAPLVNKDYEVYGVIRHYLQQIRHHLPSHSHELNREVDYLQQAFSQLPMMQIERNKVLCHNDLNPKNILMDARHCWLIDWEVAAVGDPAFDLAVLARSHNLTSVQIDLLLQSYGLDHDIVAHRRDVNVLMLAYGLREMAWLLLKHLVTPKDLEALECYYAFKSDPSLNPVVDIERQRWH</sequence>
<reference evidence="1 2" key="1">
    <citation type="submission" date="2019-06" db="EMBL/GenBank/DDBJ databases">
        <title>A novel bacterium of genus Marinomonas, isolated from coastal sand.</title>
        <authorList>
            <person name="Huang H."/>
            <person name="Mo K."/>
            <person name="Hu Y."/>
        </authorList>
    </citation>
    <scope>NUCLEOTIDE SEQUENCE [LARGE SCALE GENOMIC DNA]</scope>
    <source>
        <strain evidence="1 2">HB171799</strain>
    </source>
</reference>
<dbReference type="Proteomes" id="UP000315901">
    <property type="component" value="Unassembled WGS sequence"/>
</dbReference>